<feature type="transmembrane region" description="Helical" evidence="6">
    <location>
        <begin position="182"/>
        <end position="204"/>
    </location>
</feature>
<keyword evidence="3 6" id="KW-0812">Transmembrane</keyword>
<reference evidence="8 9" key="1">
    <citation type="submission" date="2024-07" db="EMBL/GenBank/DDBJ databases">
        <authorList>
            <person name="Li M."/>
        </authorList>
    </citation>
    <scope>NUCLEOTIDE SEQUENCE [LARGE SCALE GENOMIC DNA]</scope>
    <source>
        <strain evidence="8 9">25A3E</strain>
    </source>
</reference>
<feature type="transmembrane region" description="Helical" evidence="6">
    <location>
        <begin position="78"/>
        <end position="97"/>
    </location>
</feature>
<evidence type="ECO:0000313" key="8">
    <source>
        <dbReference type="EMBL" id="MEX6501573.1"/>
    </source>
</evidence>
<evidence type="ECO:0000256" key="5">
    <source>
        <dbReference type="ARBA" id="ARBA00023136"/>
    </source>
</evidence>
<dbReference type="PANTHER" id="PTHR30177:SF30">
    <property type="entry name" value="GLYCINE BETAINE UPTAKE SYSTEM PERMEASE PROTEIN YEHY"/>
    <property type="match status" value="1"/>
</dbReference>
<evidence type="ECO:0000256" key="3">
    <source>
        <dbReference type="ARBA" id="ARBA00022692"/>
    </source>
</evidence>
<name>A0ABV3YS20_9PSED</name>
<evidence type="ECO:0000256" key="6">
    <source>
        <dbReference type="RuleBase" id="RU363032"/>
    </source>
</evidence>
<dbReference type="RefSeq" id="WP_369286545.1">
    <property type="nucleotide sequence ID" value="NZ_JBFTEG010000003.1"/>
</dbReference>
<evidence type="ECO:0000256" key="2">
    <source>
        <dbReference type="ARBA" id="ARBA00022448"/>
    </source>
</evidence>
<feature type="transmembrane region" description="Helical" evidence="6">
    <location>
        <begin position="109"/>
        <end position="128"/>
    </location>
</feature>
<dbReference type="PANTHER" id="PTHR30177">
    <property type="entry name" value="GLYCINE BETAINE/L-PROLINE TRANSPORT SYSTEM PERMEASE PROTEIN PROW"/>
    <property type="match status" value="1"/>
</dbReference>
<proteinExistence type="inferred from homology"/>
<feature type="transmembrane region" description="Helical" evidence="6">
    <location>
        <begin position="216"/>
        <end position="241"/>
    </location>
</feature>
<keyword evidence="9" id="KW-1185">Reference proteome</keyword>
<feature type="domain" description="ABC transmembrane type-1" evidence="7">
    <location>
        <begin position="178"/>
        <end position="373"/>
    </location>
</feature>
<evidence type="ECO:0000259" key="7">
    <source>
        <dbReference type="PROSITE" id="PS50928"/>
    </source>
</evidence>
<comment type="similarity">
    <text evidence="6">Belongs to the binding-protein-dependent transport system permease family.</text>
</comment>
<dbReference type="InterPro" id="IPR051204">
    <property type="entry name" value="ABC_transp_perm/SBD"/>
</dbReference>
<dbReference type="EMBL" id="JBFTEG010000003">
    <property type="protein sequence ID" value="MEX6501573.1"/>
    <property type="molecule type" value="Genomic_DNA"/>
</dbReference>
<dbReference type="Proteomes" id="UP001560296">
    <property type="component" value="Unassembled WGS sequence"/>
</dbReference>
<comment type="caution">
    <text evidence="8">The sequence shown here is derived from an EMBL/GenBank/DDBJ whole genome shotgun (WGS) entry which is preliminary data.</text>
</comment>
<evidence type="ECO:0000313" key="9">
    <source>
        <dbReference type="Proteomes" id="UP001560296"/>
    </source>
</evidence>
<feature type="transmembrane region" description="Helical" evidence="6">
    <location>
        <begin position="253"/>
        <end position="272"/>
    </location>
</feature>
<dbReference type="PROSITE" id="PS50928">
    <property type="entry name" value="ABC_TM1"/>
    <property type="match status" value="1"/>
</dbReference>
<organism evidence="8 9">
    <name type="scientific">Pseudomonas zhanjiangensis</name>
    <dbReference type="NCBI Taxonomy" id="3239015"/>
    <lineage>
        <taxon>Bacteria</taxon>
        <taxon>Pseudomonadati</taxon>
        <taxon>Pseudomonadota</taxon>
        <taxon>Gammaproteobacteria</taxon>
        <taxon>Pseudomonadales</taxon>
        <taxon>Pseudomonadaceae</taxon>
        <taxon>Pseudomonas</taxon>
    </lineage>
</organism>
<dbReference type="InterPro" id="IPR035906">
    <property type="entry name" value="MetI-like_sf"/>
</dbReference>
<feature type="transmembrane region" description="Helical" evidence="6">
    <location>
        <begin position="324"/>
        <end position="344"/>
    </location>
</feature>
<keyword evidence="5 6" id="KW-0472">Membrane</keyword>
<dbReference type="CDD" id="cd06261">
    <property type="entry name" value="TM_PBP2"/>
    <property type="match status" value="1"/>
</dbReference>
<comment type="subcellular location">
    <subcellularLocation>
        <location evidence="1 6">Cell membrane</location>
        <topology evidence="1 6">Multi-pass membrane protein</topology>
    </subcellularLocation>
</comment>
<evidence type="ECO:0000256" key="1">
    <source>
        <dbReference type="ARBA" id="ARBA00004651"/>
    </source>
</evidence>
<dbReference type="InterPro" id="IPR000515">
    <property type="entry name" value="MetI-like"/>
</dbReference>
<feature type="transmembrane region" description="Helical" evidence="6">
    <location>
        <begin position="42"/>
        <end position="66"/>
    </location>
</feature>
<dbReference type="SUPFAM" id="SSF161098">
    <property type="entry name" value="MetI-like"/>
    <property type="match status" value="1"/>
</dbReference>
<dbReference type="Gene3D" id="1.10.3720.10">
    <property type="entry name" value="MetI-like"/>
    <property type="match status" value="1"/>
</dbReference>
<dbReference type="Pfam" id="PF00528">
    <property type="entry name" value="BPD_transp_1"/>
    <property type="match status" value="1"/>
</dbReference>
<evidence type="ECO:0000256" key="4">
    <source>
        <dbReference type="ARBA" id="ARBA00022989"/>
    </source>
</evidence>
<sequence length="386" mass="40868">MRLLPNANPVVLTLAALAVALLLFADFASVQANRIVPGRGLGLFAALGPAWALGLLGALLTVAGLALQPSPARYRGMLALILLLLLQWPASLAWFIHQHIGAEQPYARAGLAGASWSLLFLGLLLLVEVRQRVAAPWWRLGPLGLLLVAAWLIQAGELAPLALLREYASRSAAFWQALRGHLGLVGGTLGLSLLLGMALTALIVRLPRLQRPVFGVLNFFQTIPSLALFGLLLAPLSYLAAHSPLLQSLNVRGIGWAPALLALVAYSLLPVVRNTWVALQEVAAEVLESARGMGMSRWQVFSQVRLPLALPVILEGLRITSIQAIGLTAVAALIGAQGFGTFIFQGLGQGAMDLVLLGALPTIGLALLADGLFSGLADYLRPGVRR</sequence>
<gene>
    <name evidence="8" type="ORF">AB5S05_05810</name>
</gene>
<keyword evidence="4 6" id="KW-1133">Transmembrane helix</keyword>
<accession>A0ABV3YS20</accession>
<feature type="transmembrane region" description="Helical" evidence="6">
    <location>
        <begin position="356"/>
        <end position="380"/>
    </location>
</feature>
<feature type="transmembrane region" description="Helical" evidence="6">
    <location>
        <begin position="140"/>
        <end position="162"/>
    </location>
</feature>
<protein>
    <submittedName>
        <fullName evidence="8">ABC transporter permease</fullName>
    </submittedName>
</protein>
<keyword evidence="2 6" id="KW-0813">Transport</keyword>